<dbReference type="Gene3D" id="4.10.60.10">
    <property type="entry name" value="Zinc finger, CCHC-type"/>
    <property type="match status" value="1"/>
</dbReference>
<feature type="region of interest" description="Disordered" evidence="4">
    <location>
        <begin position="2035"/>
        <end position="2062"/>
    </location>
</feature>
<feature type="compositionally biased region" description="Basic and acidic residues" evidence="4">
    <location>
        <begin position="778"/>
        <end position="806"/>
    </location>
</feature>
<gene>
    <name evidence="9" type="ORF">KFL_002890080</name>
</gene>
<dbReference type="SMART" id="SM00343">
    <property type="entry name" value="ZnF_C2HC"/>
    <property type="match status" value="1"/>
</dbReference>
<dbReference type="SUPFAM" id="SSF57756">
    <property type="entry name" value="Retrovirus zinc finger-like domains"/>
    <property type="match status" value="1"/>
</dbReference>
<dbReference type="SMART" id="SM00317">
    <property type="entry name" value="SET"/>
    <property type="match status" value="1"/>
</dbReference>
<keyword evidence="10" id="KW-1185">Reference proteome</keyword>
<organism evidence="9 10">
    <name type="scientific">Klebsormidium nitens</name>
    <name type="common">Green alga</name>
    <name type="synonym">Ulothrix nitens</name>
    <dbReference type="NCBI Taxonomy" id="105231"/>
    <lineage>
        <taxon>Eukaryota</taxon>
        <taxon>Viridiplantae</taxon>
        <taxon>Streptophyta</taxon>
        <taxon>Klebsormidiophyceae</taxon>
        <taxon>Klebsormidiales</taxon>
        <taxon>Klebsormidiaceae</taxon>
        <taxon>Klebsormidium</taxon>
    </lineage>
</organism>
<feature type="compositionally biased region" description="Basic and acidic residues" evidence="4">
    <location>
        <begin position="740"/>
        <end position="751"/>
    </location>
</feature>
<dbReference type="Proteomes" id="UP000054558">
    <property type="component" value="Unassembled WGS sequence"/>
</dbReference>
<keyword evidence="3" id="KW-0479">Metal-binding</keyword>
<feature type="compositionally biased region" description="Basic and acidic residues" evidence="4">
    <location>
        <begin position="2045"/>
        <end position="2055"/>
    </location>
</feature>
<dbReference type="SUPFAM" id="SSF55277">
    <property type="entry name" value="GYF domain"/>
    <property type="match status" value="1"/>
</dbReference>
<keyword evidence="9" id="KW-0808">Transferase</keyword>
<feature type="compositionally biased region" description="Low complexity" evidence="4">
    <location>
        <begin position="697"/>
        <end position="710"/>
    </location>
</feature>
<dbReference type="GO" id="GO:0003676">
    <property type="term" value="F:nucleic acid binding"/>
    <property type="evidence" value="ECO:0007669"/>
    <property type="project" value="InterPro"/>
</dbReference>
<feature type="region of interest" description="Disordered" evidence="4">
    <location>
        <begin position="1006"/>
        <end position="1076"/>
    </location>
</feature>
<feature type="compositionally biased region" description="Basic and acidic residues" evidence="4">
    <location>
        <begin position="1419"/>
        <end position="1435"/>
    </location>
</feature>
<dbReference type="SMART" id="SM00444">
    <property type="entry name" value="GYF"/>
    <property type="match status" value="1"/>
</dbReference>
<dbReference type="OMA" id="YPQVMPP"/>
<dbReference type="Gene3D" id="1.20.920.10">
    <property type="entry name" value="Bromodomain-like"/>
    <property type="match status" value="1"/>
</dbReference>
<dbReference type="InterPro" id="IPR001487">
    <property type="entry name" value="Bromodomain"/>
</dbReference>
<dbReference type="InterPro" id="IPR035445">
    <property type="entry name" value="GYF-like_dom_sf"/>
</dbReference>
<feature type="domain" description="CCHC-type" evidence="6">
    <location>
        <begin position="87"/>
        <end position="102"/>
    </location>
</feature>
<dbReference type="SUPFAM" id="SSF47370">
    <property type="entry name" value="Bromodomain"/>
    <property type="match status" value="1"/>
</dbReference>
<dbReference type="PANTHER" id="PTHR46655:SF1">
    <property type="entry name" value="HISTONE-LYSINE N-METHYLTRANSFERASE ATXR3"/>
    <property type="match status" value="1"/>
</dbReference>
<evidence type="ECO:0000313" key="9">
    <source>
        <dbReference type="EMBL" id="GAQ86441.1"/>
    </source>
</evidence>
<keyword evidence="1 2" id="KW-0103">Bromodomain</keyword>
<dbReference type="PANTHER" id="PTHR46655">
    <property type="entry name" value="HISTONE-LYSINE N-METHYLTRANSFERASE ATXR3"/>
    <property type="match status" value="1"/>
</dbReference>
<feature type="region of interest" description="Disordered" evidence="4">
    <location>
        <begin position="97"/>
        <end position="126"/>
    </location>
</feature>
<proteinExistence type="predicted"/>
<dbReference type="CDD" id="cd04369">
    <property type="entry name" value="Bromodomain"/>
    <property type="match status" value="1"/>
</dbReference>
<feature type="compositionally biased region" description="Polar residues" evidence="4">
    <location>
        <begin position="323"/>
        <end position="338"/>
    </location>
</feature>
<evidence type="ECO:0000313" key="10">
    <source>
        <dbReference type="Proteomes" id="UP000054558"/>
    </source>
</evidence>
<dbReference type="Pfam" id="PF00439">
    <property type="entry name" value="Bromodomain"/>
    <property type="match status" value="1"/>
</dbReference>
<feature type="compositionally biased region" description="Basic and acidic residues" evidence="4">
    <location>
        <begin position="1448"/>
        <end position="1464"/>
    </location>
</feature>
<dbReference type="Pfam" id="PF00856">
    <property type="entry name" value="SET"/>
    <property type="match status" value="1"/>
</dbReference>
<dbReference type="Gene3D" id="3.30.1490.40">
    <property type="match status" value="1"/>
</dbReference>
<dbReference type="GO" id="GO:0008168">
    <property type="term" value="F:methyltransferase activity"/>
    <property type="evidence" value="ECO:0007669"/>
    <property type="project" value="UniProtKB-KW"/>
</dbReference>
<feature type="region of interest" description="Disordered" evidence="4">
    <location>
        <begin position="1363"/>
        <end position="1601"/>
    </location>
</feature>
<feature type="domain" description="SET" evidence="7">
    <location>
        <begin position="1790"/>
        <end position="1926"/>
    </location>
</feature>
<dbReference type="GO" id="GO:0008270">
    <property type="term" value="F:zinc ion binding"/>
    <property type="evidence" value="ECO:0007669"/>
    <property type="project" value="UniProtKB-KW"/>
</dbReference>
<reference evidence="9 10" key="1">
    <citation type="journal article" date="2014" name="Nat. Commun.">
        <title>Klebsormidium flaccidum genome reveals primary factors for plant terrestrial adaptation.</title>
        <authorList>
            <person name="Hori K."/>
            <person name="Maruyama F."/>
            <person name="Fujisawa T."/>
            <person name="Togashi T."/>
            <person name="Yamamoto N."/>
            <person name="Seo M."/>
            <person name="Sato S."/>
            <person name="Yamada T."/>
            <person name="Mori H."/>
            <person name="Tajima N."/>
            <person name="Moriyama T."/>
            <person name="Ikeuchi M."/>
            <person name="Watanabe M."/>
            <person name="Wada H."/>
            <person name="Kobayashi K."/>
            <person name="Saito M."/>
            <person name="Masuda T."/>
            <person name="Sasaki-Sekimoto Y."/>
            <person name="Mashiguchi K."/>
            <person name="Awai K."/>
            <person name="Shimojima M."/>
            <person name="Masuda S."/>
            <person name="Iwai M."/>
            <person name="Nobusawa T."/>
            <person name="Narise T."/>
            <person name="Kondo S."/>
            <person name="Saito H."/>
            <person name="Sato R."/>
            <person name="Murakawa M."/>
            <person name="Ihara Y."/>
            <person name="Oshima-Yamada Y."/>
            <person name="Ohtaka K."/>
            <person name="Satoh M."/>
            <person name="Sonobe K."/>
            <person name="Ishii M."/>
            <person name="Ohtani R."/>
            <person name="Kanamori-Sato M."/>
            <person name="Honoki R."/>
            <person name="Miyazaki D."/>
            <person name="Mochizuki H."/>
            <person name="Umetsu J."/>
            <person name="Higashi K."/>
            <person name="Shibata D."/>
            <person name="Kamiya Y."/>
            <person name="Sato N."/>
            <person name="Nakamura Y."/>
            <person name="Tabata S."/>
            <person name="Ida S."/>
            <person name="Kurokawa K."/>
            <person name="Ohta H."/>
        </authorList>
    </citation>
    <scope>NUCLEOTIDE SEQUENCE [LARGE SCALE GENOMIC DNA]</scope>
    <source>
        <strain evidence="9 10">NIES-2285</strain>
    </source>
</reference>
<keyword evidence="9" id="KW-0489">Methyltransferase</keyword>
<dbReference type="SMART" id="SM00297">
    <property type="entry name" value="BROMO"/>
    <property type="match status" value="1"/>
</dbReference>
<feature type="compositionally biased region" description="Basic and acidic residues" evidence="4">
    <location>
        <begin position="23"/>
        <end position="38"/>
    </location>
</feature>
<name>A0A1Y1IBG6_KLENI</name>
<evidence type="ECO:0000259" key="6">
    <source>
        <dbReference type="PROSITE" id="PS50158"/>
    </source>
</evidence>
<dbReference type="PROSITE" id="PS50158">
    <property type="entry name" value="ZF_CCHC"/>
    <property type="match status" value="1"/>
</dbReference>
<feature type="compositionally biased region" description="Basic and acidic residues" evidence="4">
    <location>
        <begin position="205"/>
        <end position="215"/>
    </location>
</feature>
<feature type="region of interest" description="Disordered" evidence="4">
    <location>
        <begin position="372"/>
        <end position="396"/>
    </location>
</feature>
<evidence type="ECO:0000259" key="5">
    <source>
        <dbReference type="PROSITE" id="PS50014"/>
    </source>
</evidence>
<evidence type="ECO:0000256" key="4">
    <source>
        <dbReference type="SAM" id="MobiDB-lite"/>
    </source>
</evidence>
<feature type="compositionally biased region" description="Basic and acidic residues" evidence="4">
    <location>
        <begin position="97"/>
        <end position="121"/>
    </location>
</feature>
<dbReference type="PROSITE" id="PS50014">
    <property type="entry name" value="BROMODOMAIN_2"/>
    <property type="match status" value="1"/>
</dbReference>
<dbReference type="InterPro" id="IPR036427">
    <property type="entry name" value="Bromodomain-like_sf"/>
</dbReference>
<dbReference type="PROSITE" id="PS50829">
    <property type="entry name" value="GYF"/>
    <property type="match status" value="1"/>
</dbReference>
<feature type="compositionally biased region" description="Pro residues" evidence="4">
    <location>
        <begin position="266"/>
        <end position="284"/>
    </location>
</feature>
<dbReference type="InterPro" id="IPR045606">
    <property type="entry name" value="ATXR3_C"/>
</dbReference>
<dbReference type="Pfam" id="PF02213">
    <property type="entry name" value="GYF"/>
    <property type="match status" value="1"/>
</dbReference>
<feature type="compositionally biased region" description="Pro residues" evidence="4">
    <location>
        <begin position="189"/>
        <end position="201"/>
    </location>
</feature>
<evidence type="ECO:0000259" key="7">
    <source>
        <dbReference type="PROSITE" id="PS50280"/>
    </source>
</evidence>
<evidence type="ECO:0000259" key="8">
    <source>
        <dbReference type="PROSITE" id="PS50829"/>
    </source>
</evidence>
<feature type="region of interest" description="Disordered" evidence="4">
    <location>
        <begin position="876"/>
        <end position="900"/>
    </location>
</feature>
<feature type="compositionally biased region" description="Pro residues" evidence="4">
    <location>
        <begin position="886"/>
        <end position="900"/>
    </location>
</feature>
<feature type="domain" description="Bromo" evidence="5">
    <location>
        <begin position="1261"/>
        <end position="1334"/>
    </location>
</feature>
<protein>
    <submittedName>
        <fullName evidence="9">Histone H3 (Lys4) methyltransferase complex</fullName>
    </submittedName>
</protein>
<dbReference type="OrthoDB" id="308383at2759"/>
<dbReference type="InterPro" id="IPR036875">
    <property type="entry name" value="Znf_CCHC_sf"/>
</dbReference>
<feature type="compositionally biased region" description="Polar residues" evidence="4">
    <location>
        <begin position="40"/>
        <end position="49"/>
    </location>
</feature>
<accession>A0A1Y1IBG6</accession>
<feature type="compositionally biased region" description="Acidic residues" evidence="4">
    <location>
        <begin position="1554"/>
        <end position="1601"/>
    </location>
</feature>
<sequence>MRSACPSAPTGGRFSGPAAERGSMLRDARELEYGDRDSGFPQQGRLNGTTLGGPPERWHRPGDEYAGAHFNPPGAGPPRGGGGRGGCYTCGQSGHFARECPSRREPAGPPGRRNEEEDWRSPPRKAGVNGVARKVWLYEDLEGKLRGPYDLEQLQKWLQSGHFEVDQIVCAEGSVQRTTLGRVLGLPPRQDPGPQSRPPNAPSMQREDPPFHAADKPPPPRKSRFDSWSSQVPAEPSGCPPPGFSPAAPMLPIKSAQLPRLHIPDGPSPPVPGPPLSSTPPPADTPSVAATPSIVSSISPSPATSVSPHPHGFAFPTPPAAQSPATHGRPSQASQPSENPGKEHQPAVSVLQNGQAWGNAVAVLEKETPTPHIQWENGYDGTSDLSGSEPGSPMHMSPRAALGQQLLDQLDSPKQEISRRVERILRDAELGDEAPVEQRMDVVIGILGRRLLDREGKEEKEMRSFVYGSHAEVEPEVPIVSAWKHGYGFGEMVAAEARESSAAPSNEFNLDPDLFYHAYGPGNSGKGGQQFYHDEEAALGEPDHEGGAPVYELDREREKQDPAKWLLRGGDWKLENDPQLKLDDETVNPPPLCKYVLNRGLPLCGEEAPEVDPELGEGPKDPRLGGSFRAAMQEAVRADFAKLEVPAFGQGGIPATLLKAAEKARASRPVTASPSPSITSPTENVRPPVPARKIPKKPGAVVKKAGVLKKTPSTPGLAKSEAATPSPSGAGSETPVLARLKVEAGEQKAGGRSESPAARALANGLPRKSSQLASTPKDSPKDTPRKARASKWDEGKPGMKPAERPPKKMSLAEAVEAAKREASKLGPEEGQWFYLDGQGLPRGPHSLPQLRVMASQGKIMEGISAWRMADDTWTPITKQPLTRTPPRFPLPSGPFTPGPPPPGYAGPWPRAPSLGMPAWQPPRRGVPFQPPLPPGLPPGGSVTPSRSRCEEPAKVGKADERSVPAQLVAMVRGKLHEQVVKTARTKVLDAAIDAALGAWLQAKLGGPLAPEPTEPEAPRRRVGEVETAGEDLTDSASAAVPSEGGTEQAEAAPPQEERPASADAAGPREPFANEAEDPEALRSLEKFLKSRRSIAYIFLDACKSARGGMDMALLARYACVCKGFRKGAELAKLRMFKADFSGLAERCSDAALKSLETCGEGLVKFVYLNGCVNVTPEAVEDLLRAQPSIRCVDIQGCVQLYSLARSTAHIKWRNLPEALLEVPGGANALPPELLEDQQKRREKFAKARQLRGIERILDEIRKLDEAKIFLVPVSEEQYPNYSKVIQRPIALVTMRQRLKGRYLPLGKGVDRFREDMDLMFDNAKRFNREGTFYYKEAVRLQKVADKLLDHLEARVQGTLDGTVPVRKVSDRRGERPPPLPKPAELDLAVQTRPVKPVKTPRGVADAEALPSISASSVEESYRAGMEEGAREGEPLKKRKEREEEREEPESSKRPREDSDAESNRARGKRPREDEESEDYRGLERRRTDSAKRLEAEGKRPVSAPLQWERDQKGKRTGIKVPRVDSRGVWSQALVETEPIRRAAAQRARQRWRDEESESEAEEWESESTDEEQDVEAEEESEAESEVGESDAEDALSDEEPEDHTAWVMEDDLADRTNWGAKMTKATMVPPVSRKYELIDEYRIVSDEAMVRDKMRAQFPDFILNKLTLRAETGHTAEIIVHPRKARKILGEEVLEQEVYGIDPYTHNLLLATMCSLPKVKAPKVIVSDEERRTFIEQPLLMALNRAAAAYTGYTKVPESLDLKVIVQVVAKEAHEAQNQPLKEYALALLEAMEKRPLDKYLAYRKGLGVVCNRTGICKDDFVVEFHGEVYPPYRWFEKEDEIRRLQKKEVAPEFYNIMLERPKKDLGGYDLLVIDAMHKANFASRLCHSCTPNCATKVTAVDGHYMIGLYAIEDIQPGEELTFNYHSVTESKEEHEHAVCLCGSRQCQGSYLNFAGSTSFQQVMNKSHGVLNRHHLLLAACQDPTLTSTDIEDLEKAGFKSSLLDGLPPWAVKYAAQVAHFIFYERKALPGELLAHNKRHKRRRGGDSDPEKQAAQDEAEGVESQRLQNLAITLDKVRHCLTALCGCPATEAPAPLRLLSPGEVVQRLWTADDSLVQQIRRYLELHVDDMGRLAPILEELHVQRPQETEEGLSAMRASLLWLRDALIALDIKPTARHDAAADLLTMYAATKDFFTHADYVASSFESEPVTIVAMDLGVKESSFPPKTVRKAYKPYFVWGQLINWYKQSVADPGATLNNVRRGCLTLPDPGSCYSATAKQAIPRGYGRKQRARMLDKYITNKVQGPWPKQEQHWLWSHNIRGLYGTPWFDAIRAGRAVDSDLVHWLRTRPVFEGPYDHGH</sequence>
<feature type="compositionally biased region" description="Low complexity" evidence="4">
    <location>
        <begin position="669"/>
        <end position="682"/>
    </location>
</feature>
<feature type="region of interest" description="Disordered" evidence="4">
    <location>
        <begin position="1"/>
        <end position="82"/>
    </location>
</feature>
<dbReference type="GO" id="GO:0032259">
    <property type="term" value="P:methylation"/>
    <property type="evidence" value="ECO:0007669"/>
    <property type="project" value="UniProtKB-KW"/>
</dbReference>
<dbReference type="SUPFAM" id="SSF82199">
    <property type="entry name" value="SET domain"/>
    <property type="match status" value="1"/>
</dbReference>
<feature type="region of interest" description="Disordered" evidence="4">
    <location>
        <begin position="660"/>
        <end position="810"/>
    </location>
</feature>
<dbReference type="InterPro" id="IPR003169">
    <property type="entry name" value="GYF"/>
</dbReference>
<feature type="compositionally biased region" description="Low complexity" evidence="4">
    <location>
        <begin position="285"/>
        <end position="308"/>
    </location>
</feature>
<feature type="domain" description="GYF" evidence="8">
    <location>
        <begin position="133"/>
        <end position="181"/>
    </location>
</feature>
<feature type="compositionally biased region" description="Basic and acidic residues" evidence="4">
    <location>
        <begin position="1478"/>
        <end position="1499"/>
    </location>
</feature>
<dbReference type="PROSITE" id="PS50280">
    <property type="entry name" value="SET"/>
    <property type="match status" value="1"/>
</dbReference>
<evidence type="ECO:0000256" key="1">
    <source>
        <dbReference type="ARBA" id="ARBA00023117"/>
    </source>
</evidence>
<dbReference type="Pfam" id="PF00098">
    <property type="entry name" value="zf-CCHC"/>
    <property type="match status" value="1"/>
</dbReference>
<dbReference type="STRING" id="105231.A0A1Y1IBG6"/>
<feature type="compositionally biased region" description="Polar residues" evidence="4">
    <location>
        <begin position="768"/>
        <end position="777"/>
    </location>
</feature>
<dbReference type="InterPro" id="IPR001214">
    <property type="entry name" value="SET_dom"/>
</dbReference>
<dbReference type="InterPro" id="IPR001878">
    <property type="entry name" value="Znf_CCHC"/>
</dbReference>
<keyword evidence="3" id="KW-0863">Zinc-finger</keyword>
<dbReference type="Pfam" id="PF19633">
    <property type="entry name" value="SDG2_C"/>
    <property type="match status" value="1"/>
</dbReference>
<dbReference type="Gene3D" id="2.170.270.10">
    <property type="entry name" value="SET domain"/>
    <property type="match status" value="1"/>
</dbReference>
<dbReference type="EMBL" id="DF237238">
    <property type="protein sequence ID" value="GAQ86441.1"/>
    <property type="molecule type" value="Genomic_DNA"/>
</dbReference>
<feature type="region of interest" description="Disordered" evidence="4">
    <location>
        <begin position="183"/>
        <end position="353"/>
    </location>
</feature>
<dbReference type="InterPro" id="IPR046341">
    <property type="entry name" value="SET_dom_sf"/>
</dbReference>
<evidence type="ECO:0000256" key="2">
    <source>
        <dbReference type="PROSITE-ProRule" id="PRU00035"/>
    </source>
</evidence>
<keyword evidence="3" id="KW-0862">Zinc</keyword>
<evidence type="ECO:0000256" key="3">
    <source>
        <dbReference type="PROSITE-ProRule" id="PRU00047"/>
    </source>
</evidence>